<dbReference type="EMBL" id="QRUP01000003">
    <property type="protein sequence ID" value="RGR75794.1"/>
    <property type="molecule type" value="Genomic_DNA"/>
</dbReference>
<keyword evidence="3 5" id="KW-0378">Hydrolase</keyword>
<evidence type="ECO:0000256" key="7">
    <source>
        <dbReference type="PIRSR" id="PIRSR038994-2"/>
    </source>
</evidence>
<dbReference type="InterPro" id="IPR003764">
    <property type="entry name" value="GlcNAc_6-P_deAcase"/>
</dbReference>
<evidence type="ECO:0000256" key="2">
    <source>
        <dbReference type="ARBA" id="ARBA00022723"/>
    </source>
</evidence>
<dbReference type="PANTHER" id="PTHR11113:SF14">
    <property type="entry name" value="N-ACETYLGLUCOSAMINE-6-PHOSPHATE DEACETYLASE"/>
    <property type="match status" value="1"/>
</dbReference>
<feature type="binding site" evidence="7">
    <location>
        <position position="167"/>
    </location>
    <ligand>
        <name>substrate</name>
    </ligand>
</feature>
<dbReference type="InterPro" id="IPR006680">
    <property type="entry name" value="Amidohydro-rel"/>
</dbReference>
<feature type="domain" description="Amidohydrolase-related" evidence="9">
    <location>
        <begin position="77"/>
        <end position="397"/>
    </location>
</feature>
<dbReference type="PIRSF" id="PIRSF038994">
    <property type="entry name" value="NagA"/>
    <property type="match status" value="1"/>
</dbReference>
<dbReference type="Pfam" id="PF01979">
    <property type="entry name" value="Amidohydro_1"/>
    <property type="match status" value="1"/>
</dbReference>
<dbReference type="InterPro" id="IPR032466">
    <property type="entry name" value="Metal_Hydrolase"/>
</dbReference>
<feature type="binding site" evidence="8">
    <location>
        <position position="243"/>
    </location>
    <ligand>
        <name>Zn(2+)</name>
        <dbReference type="ChEBI" id="CHEBI:29105"/>
    </ligand>
</feature>
<feature type="binding site" evidence="7">
    <location>
        <position position="254"/>
    </location>
    <ligand>
        <name>substrate</name>
    </ligand>
</feature>
<evidence type="ECO:0000256" key="4">
    <source>
        <dbReference type="ARBA" id="ARBA00023277"/>
    </source>
</evidence>
<evidence type="ECO:0000259" key="9">
    <source>
        <dbReference type="Pfam" id="PF01979"/>
    </source>
</evidence>
<organism evidence="10 11">
    <name type="scientific">Holdemania filiformis</name>
    <dbReference type="NCBI Taxonomy" id="61171"/>
    <lineage>
        <taxon>Bacteria</taxon>
        <taxon>Bacillati</taxon>
        <taxon>Bacillota</taxon>
        <taxon>Erysipelotrichia</taxon>
        <taxon>Erysipelotrichales</taxon>
        <taxon>Erysipelotrichaceae</taxon>
        <taxon>Holdemania</taxon>
    </lineage>
</organism>
<dbReference type="Gene3D" id="2.30.40.10">
    <property type="entry name" value="Urease, subunit C, domain 1"/>
    <property type="match status" value="1"/>
</dbReference>
<dbReference type="GO" id="GO:0008448">
    <property type="term" value="F:N-acetylglucosamine-6-phosphate deacetylase activity"/>
    <property type="evidence" value="ECO:0007669"/>
    <property type="project" value="UniProtKB-EC"/>
</dbReference>
<evidence type="ECO:0000256" key="5">
    <source>
        <dbReference type="PIRNR" id="PIRNR038994"/>
    </source>
</evidence>
<name>A0A412G4S8_9FIRM</name>
<feature type="binding site" evidence="7">
    <location>
        <position position="278"/>
    </location>
    <ligand>
        <name>substrate</name>
    </ligand>
</feature>
<dbReference type="SUPFAM" id="SSF51556">
    <property type="entry name" value="Metallo-dependent hydrolases"/>
    <property type="match status" value="1"/>
</dbReference>
<evidence type="ECO:0000313" key="10">
    <source>
        <dbReference type="EMBL" id="RGR75794.1"/>
    </source>
</evidence>
<dbReference type="SUPFAM" id="SSF51338">
    <property type="entry name" value="Composite domain of metallo-dependent hydrolases"/>
    <property type="match status" value="1"/>
</dbReference>
<evidence type="ECO:0000313" key="11">
    <source>
        <dbReference type="Proteomes" id="UP000284178"/>
    </source>
</evidence>
<gene>
    <name evidence="10" type="primary">nagA</name>
    <name evidence="10" type="ORF">DWY25_03415</name>
</gene>
<reference evidence="10 11" key="1">
    <citation type="submission" date="2018-08" db="EMBL/GenBank/DDBJ databases">
        <title>A genome reference for cultivated species of the human gut microbiota.</title>
        <authorList>
            <person name="Zou Y."/>
            <person name="Xue W."/>
            <person name="Luo G."/>
        </authorList>
    </citation>
    <scope>NUCLEOTIDE SEQUENCE [LARGE SCALE GENOMIC DNA]</scope>
    <source>
        <strain evidence="10 11">AF24-29</strain>
    </source>
</reference>
<dbReference type="GO" id="GO:0006046">
    <property type="term" value="P:N-acetylglucosamine catabolic process"/>
    <property type="evidence" value="ECO:0007669"/>
    <property type="project" value="TreeGrafter"/>
</dbReference>
<dbReference type="InterPro" id="IPR011059">
    <property type="entry name" value="Metal-dep_hydrolase_composite"/>
</dbReference>
<evidence type="ECO:0000256" key="8">
    <source>
        <dbReference type="PIRSR" id="PIRSR038994-3"/>
    </source>
</evidence>
<proteinExistence type="inferred from homology"/>
<protein>
    <submittedName>
        <fullName evidence="10">N-acetylglucosamine-6-phosphate deacetylase</fullName>
        <ecNumber evidence="10">3.5.1.25</ecNumber>
    </submittedName>
</protein>
<keyword evidence="4 5" id="KW-0119">Carbohydrate metabolism</keyword>
<dbReference type="CDD" id="cd00854">
    <property type="entry name" value="NagA"/>
    <property type="match status" value="1"/>
</dbReference>
<dbReference type="NCBIfam" id="TIGR00221">
    <property type="entry name" value="nagA"/>
    <property type="match status" value="1"/>
</dbReference>
<dbReference type="AlphaFoldDB" id="A0A412G4S8"/>
<feature type="binding site" evidence="7">
    <location>
        <begin position="246"/>
        <end position="247"/>
    </location>
    <ligand>
        <name>substrate</name>
    </ligand>
</feature>
<comment type="similarity">
    <text evidence="1 5">Belongs to the metallo-dependent hydrolases superfamily. NagA family.</text>
</comment>
<keyword evidence="11" id="KW-1185">Reference proteome</keyword>
<evidence type="ECO:0000256" key="1">
    <source>
        <dbReference type="ARBA" id="ARBA00010716"/>
    </source>
</evidence>
<dbReference type="Proteomes" id="UP000284178">
    <property type="component" value="Unassembled WGS sequence"/>
</dbReference>
<keyword evidence="2 8" id="KW-0479">Metal-binding</keyword>
<sequence length="401" mass="44053">MKSTAQPCLFLGSVDKPERGDILKLKEKWRYKMIIQSTHVWIDDCLQPAQLEIADGLIQAILPYGEKQPDHDYQDLWILPGFIDIHTHGWNRCEAGKPTLEAMRRWQKHMPEEGVTAFLATTATQSQRQNEQALPVLREAIEAPGEGAEILGINMEGNFISHQFHGAQDLYTIVKPDPEVLLHYQDLAGGHIMTVTCAVEFDEDYAFVKTAAAHHIRVSCGHSGASFDQVKDAVAAGATGITHCGNGMRPFHHRNPGIFGAALNLDELYAEVIGDGIHVHFETAHLIGTMKGADKLILVTDSAECKDDPAAAQYRREGAFRLPDGTLFGSALYVNQGVDNLHRKARLPLVTAIHAATINPARYLGVADRKGSLEAGKDADLVVCDENIQLQAVFCKGVRQA</sequence>
<comment type="caution">
    <text evidence="10">The sequence shown here is derived from an EMBL/GenBank/DDBJ whole genome shotgun (WGS) entry which is preliminary data.</text>
</comment>
<feature type="binding site" evidence="8">
    <location>
        <position position="156"/>
    </location>
    <ligand>
        <name>Zn(2+)</name>
        <dbReference type="ChEBI" id="CHEBI:29105"/>
    </ligand>
</feature>
<feature type="binding site" evidence="7">
    <location>
        <begin position="327"/>
        <end position="329"/>
    </location>
    <ligand>
        <name>substrate</name>
    </ligand>
</feature>
<comment type="cofactor">
    <cofactor evidence="8">
        <name>a divalent metal cation</name>
        <dbReference type="ChEBI" id="CHEBI:60240"/>
    </cofactor>
    <text evidence="8">Binds 1 divalent metal cation per subunit.</text>
</comment>
<dbReference type="GO" id="GO:0046872">
    <property type="term" value="F:metal ion binding"/>
    <property type="evidence" value="ECO:0007669"/>
    <property type="project" value="UniProtKB-KW"/>
</dbReference>
<accession>A0A412G4S8</accession>
<dbReference type="Gene3D" id="3.20.20.140">
    <property type="entry name" value="Metal-dependent hydrolases"/>
    <property type="match status" value="1"/>
</dbReference>
<dbReference type="EC" id="3.5.1.25" evidence="10"/>
<evidence type="ECO:0000256" key="6">
    <source>
        <dbReference type="PIRSR" id="PIRSR038994-1"/>
    </source>
</evidence>
<evidence type="ECO:0000256" key="3">
    <source>
        <dbReference type="ARBA" id="ARBA00022801"/>
    </source>
</evidence>
<dbReference type="PANTHER" id="PTHR11113">
    <property type="entry name" value="N-ACETYLGLUCOSAMINE-6-PHOSPHATE DEACETYLASE"/>
    <property type="match status" value="1"/>
</dbReference>
<feature type="binding site" evidence="8">
    <location>
        <position position="222"/>
    </location>
    <ligand>
        <name>Zn(2+)</name>
        <dbReference type="ChEBI" id="CHEBI:29105"/>
    </ligand>
</feature>
<feature type="active site" description="Proton donor/acceptor" evidence="6">
    <location>
        <position position="301"/>
    </location>
</feature>